<dbReference type="InterPro" id="IPR036812">
    <property type="entry name" value="NAD(P)_OxRdtase_dom_sf"/>
</dbReference>
<dbReference type="PANTHER" id="PTHR43364:SF2">
    <property type="entry name" value="ARYL-ALCOHOL DEHYDROGENASE AAD10-RELATED"/>
    <property type="match status" value="1"/>
</dbReference>
<dbReference type="Gene3D" id="1.10.510.10">
    <property type="entry name" value="Transferase(Phosphotransferase) domain 1"/>
    <property type="match status" value="1"/>
</dbReference>
<evidence type="ECO:0000259" key="5">
    <source>
        <dbReference type="Pfam" id="PF17667"/>
    </source>
</evidence>
<feature type="compositionally biased region" description="Polar residues" evidence="3">
    <location>
        <begin position="359"/>
        <end position="369"/>
    </location>
</feature>
<dbReference type="Pfam" id="PF00248">
    <property type="entry name" value="Aldo_ket_red"/>
    <property type="match status" value="1"/>
</dbReference>
<evidence type="ECO:0000313" key="6">
    <source>
        <dbReference type="EMBL" id="GAT49837.1"/>
    </source>
</evidence>
<dbReference type="EMBL" id="DF845947">
    <property type="protein sequence ID" value="GAT49837.1"/>
    <property type="molecule type" value="Genomic_DNA"/>
</dbReference>
<protein>
    <recommendedName>
        <fullName evidence="8">NADP-dependent oxidoreductase domain-containing protein</fullName>
    </recommendedName>
</protein>
<evidence type="ECO:0000256" key="2">
    <source>
        <dbReference type="ARBA" id="ARBA00038157"/>
    </source>
</evidence>
<accession>A0ABQ0LH73</accession>
<comment type="similarity">
    <text evidence="2">Belongs to the aldo/keto reductase family. Aldo/keto reductase 2 subfamily.</text>
</comment>
<dbReference type="Proteomes" id="UP000815677">
    <property type="component" value="Unassembled WGS sequence"/>
</dbReference>
<dbReference type="PANTHER" id="PTHR43364">
    <property type="entry name" value="NADH-SPECIFIC METHYLGLYOXAL REDUCTASE-RELATED"/>
    <property type="match status" value="1"/>
</dbReference>
<feature type="domain" description="NADP-dependent oxidoreductase" evidence="4">
    <location>
        <begin position="494"/>
        <end position="803"/>
    </location>
</feature>
<evidence type="ECO:0008006" key="8">
    <source>
        <dbReference type="Google" id="ProtNLM"/>
    </source>
</evidence>
<proteinExistence type="inferred from homology"/>
<evidence type="ECO:0000256" key="3">
    <source>
        <dbReference type="SAM" id="MobiDB-lite"/>
    </source>
</evidence>
<feature type="compositionally biased region" description="Polar residues" evidence="3">
    <location>
        <begin position="250"/>
        <end position="260"/>
    </location>
</feature>
<gene>
    <name evidence="6" type="ORF">MCHLO_07125</name>
</gene>
<feature type="domain" description="Fungal-type protein kinase" evidence="5">
    <location>
        <begin position="2"/>
        <end position="120"/>
    </location>
</feature>
<dbReference type="InterPro" id="IPR023210">
    <property type="entry name" value="NADP_OxRdtase_dom"/>
</dbReference>
<dbReference type="InterPro" id="IPR040976">
    <property type="entry name" value="Pkinase_fungal"/>
</dbReference>
<dbReference type="Pfam" id="PF17667">
    <property type="entry name" value="Pkinase_fungal"/>
    <property type="match status" value="1"/>
</dbReference>
<evidence type="ECO:0000256" key="1">
    <source>
        <dbReference type="ARBA" id="ARBA00023002"/>
    </source>
</evidence>
<keyword evidence="1" id="KW-0560">Oxidoreductase</keyword>
<dbReference type="InterPro" id="IPR011009">
    <property type="entry name" value="Kinase-like_dom_sf"/>
</dbReference>
<keyword evidence="7" id="KW-1185">Reference proteome</keyword>
<reference evidence="6" key="1">
    <citation type="submission" date="2014-09" db="EMBL/GenBank/DDBJ databases">
        <title>Genome sequence of the luminous mushroom Mycena chlorophos for searching fungal bioluminescence genes.</title>
        <authorList>
            <person name="Tanaka Y."/>
            <person name="Kasuga D."/>
            <person name="Oba Y."/>
            <person name="Hase S."/>
            <person name="Sato K."/>
            <person name="Oba Y."/>
            <person name="Sakakibara Y."/>
        </authorList>
    </citation>
    <scope>NUCLEOTIDE SEQUENCE</scope>
</reference>
<dbReference type="SUPFAM" id="SSF56112">
    <property type="entry name" value="Protein kinase-like (PK-like)"/>
    <property type="match status" value="1"/>
</dbReference>
<organism evidence="6 7">
    <name type="scientific">Mycena chlorophos</name>
    <name type="common">Agaric fungus</name>
    <name type="synonym">Agaricus chlorophos</name>
    <dbReference type="NCBI Taxonomy" id="658473"/>
    <lineage>
        <taxon>Eukaryota</taxon>
        <taxon>Fungi</taxon>
        <taxon>Dikarya</taxon>
        <taxon>Basidiomycota</taxon>
        <taxon>Agaricomycotina</taxon>
        <taxon>Agaricomycetes</taxon>
        <taxon>Agaricomycetidae</taxon>
        <taxon>Agaricales</taxon>
        <taxon>Marasmiineae</taxon>
        <taxon>Mycenaceae</taxon>
        <taxon>Mycena</taxon>
    </lineage>
</organism>
<dbReference type="InterPro" id="IPR050523">
    <property type="entry name" value="AKR_Detox_Biosynth"/>
</dbReference>
<feature type="region of interest" description="Disordered" evidence="3">
    <location>
        <begin position="250"/>
        <end position="380"/>
    </location>
</feature>
<sequence length="846" mass="94194">MRVVIPAYGGTLEHALTPLALLRAVEAIVRGHRESVIEHWLLHRDISHTNLRLSPYQRERGVMIDWDLAKQVEEEGLTLFDLRTGTIAFHSLKIHRANPEKLGPPDHMDDLESIFYVVFNVLCNYDAKGKLLPASRTPTPLQTWLDPTVPSKQLGESKGYFLLDDLEWPVTRYPQNEQSEVLFHMLEDFRREIFEPRARLVKKALNGQAVFPWYQPQTAADDYDKFEGILRRAIEALEGLEATAPLVVQPANSDEPQSTPIAPRIAGASVSSPDLTPKRRRVHDDDNHHDHDAPVTDSEPPRKRQTPTRVRNPHPHPPSPEASARDPFPAPGSLLRSTSNPSANVSPVGLARVGAGSRNPLNQPVTSGNPRRRSARPGLLTSTTRAPFLCHSVELWSRIHLPCFRRDGFDPPSPEITGNSSQLLHAEKLARFCPARQATADEKPLLGMFSRCWNLNASPTTGMSTAINQPLAPPKTKLGHYRTLSPNAGVHVSPIQLGAMSIGDKWANKGMGSMDKESSFALLDAFVDNGGNFIDTANTYQDETSEMFIGEWMEARGIRDQLVIATKYTANFKRNQEGFLNKASYVGNSLKSMHVSVEASLKKLRTTYIDILYVHFWDWDTSIEEVMNGLHSLVVQGKVLYLGISDAPAWVVSEANRYAKDHGKSPFVIYQGKWSILERSFEREIIPMARAHGMALAPWDVLASGKIRTDAEERARRESGEKGRMIFGPNWERNEAEVKISHALEKVAAEVGAKSIQAVAIAYVMQKTPYVFPIIGGRKVEHMLANVEALDIALSTEQIAFLEGTLPFEVGFPANMIGDGTSQQFLTSTAGIFVPQPRLQPIRPTK</sequence>
<evidence type="ECO:0000259" key="4">
    <source>
        <dbReference type="Pfam" id="PF00248"/>
    </source>
</evidence>
<dbReference type="Gene3D" id="3.20.20.100">
    <property type="entry name" value="NADP-dependent oxidoreductase domain"/>
    <property type="match status" value="1"/>
</dbReference>
<evidence type="ECO:0000313" key="7">
    <source>
        <dbReference type="Proteomes" id="UP000815677"/>
    </source>
</evidence>
<feature type="compositionally biased region" description="Basic residues" evidence="3">
    <location>
        <begin position="303"/>
        <end position="314"/>
    </location>
</feature>
<dbReference type="SUPFAM" id="SSF51430">
    <property type="entry name" value="NAD(P)-linked oxidoreductase"/>
    <property type="match status" value="1"/>
</dbReference>
<name>A0ABQ0LH73_MYCCL</name>
<feature type="compositionally biased region" description="Basic and acidic residues" evidence="3">
    <location>
        <begin position="282"/>
        <end position="302"/>
    </location>
</feature>
<feature type="compositionally biased region" description="Polar residues" evidence="3">
    <location>
        <begin position="335"/>
        <end position="345"/>
    </location>
</feature>